<dbReference type="EMBL" id="CABPRZ010000025">
    <property type="protein sequence ID" value="VVE48919.1"/>
    <property type="molecule type" value="Genomic_DNA"/>
</dbReference>
<evidence type="ECO:0000313" key="3">
    <source>
        <dbReference type="Proteomes" id="UP000414233"/>
    </source>
</evidence>
<dbReference type="RefSeq" id="WP_150699253.1">
    <property type="nucleotide sequence ID" value="NZ_CABPRZ010000025.1"/>
</dbReference>
<sequence length="1059" mass="106118">MLSRSTKETQRDAHEVLAQGSTVSGNAVEVGAARDVRVTGSNVVGEGDVSVTAGRNLEIAGAENRHASSEYRHETTSGVFGNGAGSVTIGRRAEKETTRRSETTHTASVLGSVTGDVALHAGEQYRQAGSQVVARAGDVDIAGKRVAIVESRDSAQSEREFDVRQSGVTVAVSSPVLAAAQTAGQMAKAAGKTSDGRLQALAGATVGLAGKNAYDAVTKDPSALGGINISVTVGGSQQTSRETQTASSARGSSVAAGGDVSIRATGGGDRGGDPSGDQSTLTVRGGDIEAGGDVTLAVDGAIELVAAENISSTRRKSSGASGGIGVGVSIGTKTSVGVTANASVSRGKAEGDAQTWTTTHVTAGKHLTMESGGDTTLRGAQARGESVAARVGGDLRIESLQDKDNYHSRDQSLAGSVTVGVGTVSGAINASHQQINSDYASVQQQSGIKAGDGGFDVEVKGNTDLMGAVIASTDAAAEAGANRLKTGTLTQRDLENRAEYDALGVSIGGGFSSGGSDAKLGTDQAGHATTGAGVVPGHEAPASGRASGGVSVTPPMIVAAAGSATSTTRSGISAGVIEITDGAKQQAITGKTARQTIAETNREVSSERDGSNALAKIFNEQEIRAGFEIVEALQREVGVFVTNRAQEADALEKARDQETDPARRAALDQELQEARKWAPGGDYGRVVTAITAAAGGNVTGGMGDLVTKATINYLQSLGVEKVKAIADGLKSETARAALQGIVACAGATASGGDCGAGALGGSASVVLNNLLDKAGGKSGKDLSAEEKQARTNLVTSIVAGIAGATGSGADVTTATTGGKIETENNAVFIAPVLVAAGEAIAGGAAFCATRINVCKAGLEAAKGAGAAFAAWLAVQMTRSDPETNDGTTATPNHGPRGGTIIGTPDTGEKGPNIMATPDQGERGPIITATPEEGPKGPTIMATPNDGPKVFEPIFATNAAAGADNAENAVNGLNLNKSLASQQQLSELASGNGINVAGNGTNVPLRDAPRLASEYGGQASEWSKVSSSSYTAADGTQFEIHAYRNAVTGRIVEPKSIPLK</sequence>
<protein>
    <submittedName>
        <fullName evidence="2">Hemagglutinin-related protein</fullName>
    </submittedName>
</protein>
<feature type="region of interest" description="Disordered" evidence="1">
    <location>
        <begin position="516"/>
        <end position="549"/>
    </location>
</feature>
<evidence type="ECO:0000256" key="1">
    <source>
        <dbReference type="SAM" id="MobiDB-lite"/>
    </source>
</evidence>
<dbReference type="GO" id="GO:0003824">
    <property type="term" value="F:catalytic activity"/>
    <property type="evidence" value="ECO:0007669"/>
    <property type="project" value="UniProtKB-ARBA"/>
</dbReference>
<name>A0A5E4YJL2_9BURK</name>
<feature type="region of interest" description="Disordered" evidence="1">
    <location>
        <begin position="1"/>
        <end position="22"/>
    </location>
</feature>
<dbReference type="Pfam" id="PF13332">
    <property type="entry name" value="Fil_haemagg_2"/>
    <property type="match status" value="2"/>
</dbReference>
<feature type="compositionally biased region" description="Polar residues" evidence="1">
    <location>
        <begin position="234"/>
        <end position="245"/>
    </location>
</feature>
<feature type="compositionally biased region" description="Basic and acidic residues" evidence="1">
    <location>
        <begin position="64"/>
        <end position="75"/>
    </location>
</feature>
<reference evidence="2 3" key="1">
    <citation type="submission" date="2019-08" db="EMBL/GenBank/DDBJ databases">
        <authorList>
            <person name="Peeters C."/>
        </authorList>
    </citation>
    <scope>NUCLEOTIDE SEQUENCE [LARGE SCALE GENOMIC DNA]</scope>
    <source>
        <strain evidence="2 3">LMG 30175</strain>
    </source>
</reference>
<feature type="region of interest" description="Disordered" evidence="1">
    <location>
        <begin position="879"/>
        <end position="923"/>
    </location>
</feature>
<evidence type="ECO:0000313" key="2">
    <source>
        <dbReference type="EMBL" id="VVE48919.1"/>
    </source>
</evidence>
<accession>A0A5E4YJL2</accession>
<dbReference type="Proteomes" id="UP000414233">
    <property type="component" value="Unassembled WGS sequence"/>
</dbReference>
<keyword evidence="3" id="KW-1185">Reference proteome</keyword>
<feature type="region of interest" description="Disordered" evidence="1">
    <location>
        <begin position="64"/>
        <end position="86"/>
    </location>
</feature>
<organism evidence="2 3">
    <name type="scientific">Pandoraea terrae</name>
    <dbReference type="NCBI Taxonomy" id="1537710"/>
    <lineage>
        <taxon>Bacteria</taxon>
        <taxon>Pseudomonadati</taxon>
        <taxon>Pseudomonadota</taxon>
        <taxon>Betaproteobacteria</taxon>
        <taxon>Burkholderiales</taxon>
        <taxon>Burkholderiaceae</taxon>
        <taxon>Pandoraea</taxon>
    </lineage>
</organism>
<dbReference type="OrthoDB" id="5666689at2"/>
<feature type="compositionally biased region" description="Low complexity" evidence="1">
    <location>
        <begin position="246"/>
        <end position="258"/>
    </location>
</feature>
<dbReference type="InterPro" id="IPR025157">
    <property type="entry name" value="Hemagglutinin_rpt"/>
</dbReference>
<dbReference type="AlphaFoldDB" id="A0A5E4YJL2"/>
<feature type="compositionally biased region" description="Basic and acidic residues" evidence="1">
    <location>
        <begin position="1"/>
        <end position="15"/>
    </location>
</feature>
<feature type="region of interest" description="Disordered" evidence="1">
    <location>
        <begin position="234"/>
        <end position="286"/>
    </location>
</feature>
<proteinExistence type="predicted"/>
<gene>
    <name evidence="2" type="ORF">PTE30175_04467</name>
</gene>